<dbReference type="AlphaFoldDB" id="A0A6N2ZQN2"/>
<dbReference type="EMBL" id="CACRUA010000007">
    <property type="protein sequence ID" value="VYT81855.1"/>
    <property type="molecule type" value="Genomic_DNA"/>
</dbReference>
<dbReference type="PANTHER" id="PTHR40453:SF1">
    <property type="entry name" value="PROTEIN YOEF"/>
    <property type="match status" value="1"/>
</dbReference>
<comment type="similarity">
    <text evidence="1">Belongs to the EutP/PduV family.</text>
</comment>
<dbReference type="PIRSF" id="PIRSF036409">
    <property type="entry name" value="EutP_PduV"/>
    <property type="match status" value="1"/>
</dbReference>
<reference evidence="2" key="2">
    <citation type="journal article" date="2022" name="Cell Host Microbe">
        <title>Colonization of the live biotherapeutic product VE303 and modulation of the microbiota and metabolites in healthy volunteers.</title>
        <authorList>
            <person name="Dsouza M."/>
            <person name="Menon R."/>
            <person name="Crossette E."/>
            <person name="Bhattarai S.K."/>
            <person name="Schneider J."/>
            <person name="Kim Y.G."/>
            <person name="Reddy S."/>
            <person name="Caballero S."/>
            <person name="Felix C."/>
            <person name="Cornacchione L."/>
            <person name="Hendrickson J."/>
            <person name="Watson A.R."/>
            <person name="Minot S.S."/>
            <person name="Greenfield N."/>
            <person name="Schopf L."/>
            <person name="Szabady R."/>
            <person name="Patarroyo J."/>
            <person name="Smith W."/>
            <person name="Harrison P."/>
            <person name="Kuijper E.J."/>
            <person name="Kelly C.P."/>
            <person name="Olle B."/>
            <person name="Bobilev D."/>
            <person name="Silber J.L."/>
            <person name="Bucci V."/>
            <person name="Roberts B."/>
            <person name="Faith J."/>
            <person name="Norman J.M."/>
        </authorList>
    </citation>
    <scope>NUCLEOTIDE SEQUENCE</scope>
    <source>
        <strain evidence="2">VE303-04</strain>
    </source>
</reference>
<protein>
    <submittedName>
        <fullName evidence="2">EutP/PduV family microcompartment system protein</fullName>
    </submittedName>
    <submittedName>
        <fullName evidence="3">Propanediol utilization protein PduV</fullName>
    </submittedName>
</protein>
<dbReference type="PANTHER" id="PTHR40453">
    <property type="entry name" value="PROTEIN YOEF"/>
    <property type="match status" value="1"/>
</dbReference>
<dbReference type="Gene3D" id="3.40.50.300">
    <property type="entry name" value="P-loop containing nucleotide triphosphate hydrolases"/>
    <property type="match status" value="1"/>
</dbReference>
<keyword evidence="1" id="KW-0547">Nucleotide-binding</keyword>
<name>A0A6N2ZQN2_CLOSY</name>
<evidence type="ECO:0000313" key="2">
    <source>
        <dbReference type="EMBL" id="MCK0088064.1"/>
    </source>
</evidence>
<dbReference type="Pfam" id="PF10662">
    <property type="entry name" value="PduV-EutP"/>
    <property type="match status" value="1"/>
</dbReference>
<gene>
    <name evidence="3" type="primary">pduV</name>
    <name evidence="3" type="ORF">CSLFYP84_00652</name>
    <name evidence="2" type="ORF">K5I21_19755</name>
</gene>
<organism evidence="3">
    <name type="scientific">Clostridium symbiosum</name>
    <name type="common">Bacteroides symbiosus</name>
    <dbReference type="NCBI Taxonomy" id="1512"/>
    <lineage>
        <taxon>Bacteria</taxon>
        <taxon>Bacillati</taxon>
        <taxon>Bacillota</taxon>
        <taxon>Clostridia</taxon>
        <taxon>Lachnospirales</taxon>
        <taxon>Lachnospiraceae</taxon>
        <taxon>Otoolea</taxon>
    </lineage>
</organism>
<dbReference type="InterPro" id="IPR012381">
    <property type="entry name" value="EutP_PduV"/>
</dbReference>
<dbReference type="RefSeq" id="WP_009297254.1">
    <property type="nucleotide sequence ID" value="NZ_CACRUA010000007.1"/>
</dbReference>
<dbReference type="GO" id="GO:0006576">
    <property type="term" value="P:biogenic amine metabolic process"/>
    <property type="evidence" value="ECO:0007669"/>
    <property type="project" value="InterPro"/>
</dbReference>
<evidence type="ECO:0000313" key="3">
    <source>
        <dbReference type="EMBL" id="VYT81855.1"/>
    </source>
</evidence>
<dbReference type="CDD" id="cd00882">
    <property type="entry name" value="Ras_like_GTPase"/>
    <property type="match status" value="1"/>
</dbReference>
<evidence type="ECO:0000256" key="1">
    <source>
        <dbReference type="PIRNR" id="PIRNR036409"/>
    </source>
</evidence>
<reference evidence="3" key="1">
    <citation type="submission" date="2019-11" db="EMBL/GenBank/DDBJ databases">
        <authorList>
            <person name="Feng L."/>
        </authorList>
    </citation>
    <scope>NUCLEOTIDE SEQUENCE</scope>
    <source>
        <strain evidence="3">CsymbiosumLFYP84</strain>
    </source>
</reference>
<proteinExistence type="inferred from homology"/>
<dbReference type="EMBL" id="JAINVB010000001">
    <property type="protein sequence ID" value="MCK0088064.1"/>
    <property type="molecule type" value="Genomic_DNA"/>
</dbReference>
<sequence>MKKIMMIGKIGCGKTTLGQRLTGETVSYRKTQSIQVIGDGIVDTPGEYLEQKQFYSALIVTAVEADVILLLLSATDEQSTFSPRMSSMFGGKPVIGVITKTDLCRDKERIRTGKEILEIAGAQEILEIGFGDDACIETLKSRIEKSSPAIQIP</sequence>
<dbReference type="NCBIfam" id="TIGR02528">
    <property type="entry name" value="EutP"/>
    <property type="match status" value="1"/>
</dbReference>
<dbReference type="Proteomes" id="UP001203136">
    <property type="component" value="Unassembled WGS sequence"/>
</dbReference>
<dbReference type="SUPFAM" id="SSF52540">
    <property type="entry name" value="P-loop containing nucleoside triphosphate hydrolases"/>
    <property type="match status" value="1"/>
</dbReference>
<dbReference type="GO" id="GO:0005524">
    <property type="term" value="F:ATP binding"/>
    <property type="evidence" value="ECO:0007669"/>
    <property type="project" value="UniProtKB-UniRule"/>
</dbReference>
<accession>A0A6N2ZQN2</accession>
<dbReference type="InterPro" id="IPR027417">
    <property type="entry name" value="P-loop_NTPase"/>
</dbReference>